<evidence type="ECO:0000313" key="1">
    <source>
        <dbReference type="EMBL" id="GFN76461.1"/>
    </source>
</evidence>
<proteinExistence type="predicted"/>
<keyword evidence="2" id="KW-1185">Reference proteome</keyword>
<evidence type="ECO:0000313" key="2">
    <source>
        <dbReference type="Proteomes" id="UP000735302"/>
    </source>
</evidence>
<sequence length="107" mass="12109">MFTIAIATNDLRNQEINDLTLSKKTSEKDTRFLTSITMQHITIRSKPYNPCFSLYLFPGFNPARLAVFVKAPLMLPGTRAVQNGSSAWISHPHPMFAKCVWRLKTPA</sequence>
<name>A0AAV3Y313_9GAST</name>
<dbReference type="Proteomes" id="UP000735302">
    <property type="component" value="Unassembled WGS sequence"/>
</dbReference>
<dbReference type="AlphaFoldDB" id="A0AAV3Y313"/>
<protein>
    <submittedName>
        <fullName evidence="1">Uncharacterized protein</fullName>
    </submittedName>
</protein>
<organism evidence="1 2">
    <name type="scientific">Plakobranchus ocellatus</name>
    <dbReference type="NCBI Taxonomy" id="259542"/>
    <lineage>
        <taxon>Eukaryota</taxon>
        <taxon>Metazoa</taxon>
        <taxon>Spiralia</taxon>
        <taxon>Lophotrochozoa</taxon>
        <taxon>Mollusca</taxon>
        <taxon>Gastropoda</taxon>
        <taxon>Heterobranchia</taxon>
        <taxon>Euthyneura</taxon>
        <taxon>Panpulmonata</taxon>
        <taxon>Sacoglossa</taxon>
        <taxon>Placobranchoidea</taxon>
        <taxon>Plakobranchidae</taxon>
        <taxon>Plakobranchus</taxon>
    </lineage>
</organism>
<gene>
    <name evidence="1" type="ORF">PoB_000296700</name>
</gene>
<accession>A0AAV3Y313</accession>
<reference evidence="1 2" key="1">
    <citation type="journal article" date="2021" name="Elife">
        <title>Chloroplast acquisition without the gene transfer in kleptoplastic sea slugs, Plakobranchus ocellatus.</title>
        <authorList>
            <person name="Maeda T."/>
            <person name="Takahashi S."/>
            <person name="Yoshida T."/>
            <person name="Shimamura S."/>
            <person name="Takaki Y."/>
            <person name="Nagai Y."/>
            <person name="Toyoda A."/>
            <person name="Suzuki Y."/>
            <person name="Arimoto A."/>
            <person name="Ishii H."/>
            <person name="Satoh N."/>
            <person name="Nishiyama T."/>
            <person name="Hasebe M."/>
            <person name="Maruyama T."/>
            <person name="Minagawa J."/>
            <person name="Obokata J."/>
            <person name="Shigenobu S."/>
        </authorList>
    </citation>
    <scope>NUCLEOTIDE SEQUENCE [LARGE SCALE GENOMIC DNA]</scope>
</reference>
<comment type="caution">
    <text evidence="1">The sequence shown here is derived from an EMBL/GenBank/DDBJ whole genome shotgun (WGS) entry which is preliminary data.</text>
</comment>
<dbReference type="EMBL" id="BLXT01000388">
    <property type="protein sequence ID" value="GFN76461.1"/>
    <property type="molecule type" value="Genomic_DNA"/>
</dbReference>